<accession>A0ABV2DGL2</accession>
<evidence type="ECO:0000259" key="11">
    <source>
        <dbReference type="Pfam" id="PF17039"/>
    </source>
</evidence>
<gene>
    <name evidence="12" type="ORF">ABVQ20_19305</name>
</gene>
<dbReference type="EMBL" id="JBEWSZ010000001">
    <property type="protein sequence ID" value="MET2829132.1"/>
    <property type="molecule type" value="Genomic_DNA"/>
</dbReference>
<evidence type="ECO:0000256" key="1">
    <source>
        <dbReference type="ARBA" id="ARBA00004167"/>
    </source>
</evidence>
<keyword evidence="9" id="KW-0325">Glycoprotein</keyword>
<evidence type="ECO:0000256" key="4">
    <source>
        <dbReference type="ARBA" id="ARBA00022679"/>
    </source>
</evidence>
<evidence type="ECO:0000256" key="8">
    <source>
        <dbReference type="ARBA" id="ARBA00023136"/>
    </source>
</evidence>
<evidence type="ECO:0000256" key="9">
    <source>
        <dbReference type="ARBA" id="ARBA00023180"/>
    </source>
</evidence>
<evidence type="ECO:0000256" key="6">
    <source>
        <dbReference type="ARBA" id="ARBA00022968"/>
    </source>
</evidence>
<dbReference type="Gene3D" id="3.40.50.11660">
    <property type="entry name" value="Glycosyl transferase family 10, C-terminal domain"/>
    <property type="match status" value="1"/>
</dbReference>
<reference evidence="12 13" key="1">
    <citation type="submission" date="2024-06" db="EMBL/GenBank/DDBJ databases">
        <authorList>
            <person name="Kim D.-U."/>
        </authorList>
    </citation>
    <scope>NUCLEOTIDE SEQUENCE [LARGE SCALE GENOMIC DNA]</scope>
    <source>
        <strain evidence="12 13">KACC15460</strain>
    </source>
</reference>
<keyword evidence="5" id="KW-0812">Transmembrane</keyword>
<protein>
    <submittedName>
        <fullName evidence="12">Glycosyltransferase family 10</fullName>
    </submittedName>
</protein>
<evidence type="ECO:0000313" key="13">
    <source>
        <dbReference type="Proteomes" id="UP001548832"/>
    </source>
</evidence>
<dbReference type="RefSeq" id="WP_354461095.1">
    <property type="nucleotide sequence ID" value="NZ_JBEWSZ010000001.1"/>
</dbReference>
<comment type="similarity">
    <text evidence="2">Belongs to the glycosyltransferase 10 family.</text>
</comment>
<organism evidence="12 13">
    <name type="scientific">Mesorhizobium shangrilense</name>
    <dbReference type="NCBI Taxonomy" id="460060"/>
    <lineage>
        <taxon>Bacteria</taxon>
        <taxon>Pseudomonadati</taxon>
        <taxon>Pseudomonadota</taxon>
        <taxon>Alphaproteobacteria</taxon>
        <taxon>Hyphomicrobiales</taxon>
        <taxon>Phyllobacteriaceae</taxon>
        <taxon>Mesorhizobium</taxon>
    </lineage>
</organism>
<keyword evidence="7" id="KW-1133">Transmembrane helix</keyword>
<feature type="domain" description="Fucosyltransferase C-terminal" evidence="10">
    <location>
        <begin position="130"/>
        <end position="298"/>
    </location>
</feature>
<dbReference type="InterPro" id="IPR038577">
    <property type="entry name" value="GT10-like_C_sf"/>
</dbReference>
<keyword evidence="4" id="KW-0808">Transferase</keyword>
<name>A0ABV2DGL2_9HYPH</name>
<evidence type="ECO:0000256" key="5">
    <source>
        <dbReference type="ARBA" id="ARBA00022692"/>
    </source>
</evidence>
<proteinExistence type="inferred from homology"/>
<dbReference type="PANTHER" id="PTHR11929">
    <property type="entry name" value="ALPHA- 1,3 -FUCOSYLTRANSFERASE"/>
    <property type="match status" value="1"/>
</dbReference>
<dbReference type="Proteomes" id="UP001548832">
    <property type="component" value="Unassembled WGS sequence"/>
</dbReference>
<evidence type="ECO:0000313" key="12">
    <source>
        <dbReference type="EMBL" id="MET2829132.1"/>
    </source>
</evidence>
<keyword evidence="3" id="KW-0328">Glycosyltransferase</keyword>
<evidence type="ECO:0000256" key="2">
    <source>
        <dbReference type="ARBA" id="ARBA00008919"/>
    </source>
</evidence>
<dbReference type="InterPro" id="IPR031481">
    <property type="entry name" value="Glyco_tran_10_N"/>
</dbReference>
<feature type="domain" description="Fucosyltransferase N-terminal" evidence="11">
    <location>
        <begin position="6"/>
        <end position="106"/>
    </location>
</feature>
<keyword evidence="8" id="KW-0472">Membrane</keyword>
<keyword evidence="6" id="KW-0735">Signal-anchor</keyword>
<dbReference type="PANTHER" id="PTHR11929:SF194">
    <property type="entry name" value="ALPHA-(1,3)-FUCOSYLTRANSFERASE 10"/>
    <property type="match status" value="1"/>
</dbReference>
<dbReference type="Pfam" id="PF17039">
    <property type="entry name" value="Glyco_tran_10_N"/>
    <property type="match status" value="1"/>
</dbReference>
<evidence type="ECO:0000256" key="3">
    <source>
        <dbReference type="ARBA" id="ARBA00022676"/>
    </source>
</evidence>
<evidence type="ECO:0000256" key="7">
    <source>
        <dbReference type="ARBA" id="ARBA00022989"/>
    </source>
</evidence>
<comment type="caution">
    <text evidence="12">The sequence shown here is derived from an EMBL/GenBank/DDBJ whole genome shotgun (WGS) entry which is preliminary data.</text>
</comment>
<keyword evidence="13" id="KW-1185">Reference proteome</keyword>
<dbReference type="SUPFAM" id="SSF53756">
    <property type="entry name" value="UDP-Glycosyltransferase/glycogen phosphorylase"/>
    <property type="match status" value="1"/>
</dbReference>
<sequence length="328" mass="37054">MQADEPLFLFYTSFFGKPVNIAAIPHCALPVRWSVDRRRLSEATAVLFHLPDFREIRDARKYPGQYWVGWSMESRENYPLMADAGFMRNFDITMTHESGSDVWRPYLPSSKWWEAAQSGPRLPKTESAPAVHFQSAAVDRSGRVAFAAELARHIGVDAYGRHNPTRTIEGPDLGRQTKIETIARYRFCLALENSISPDYVTEKIYDPLIAGTVPIYLGAPNVDEFVPANSYINASAFSSPADLASYLHHLIGTPQAYEAYFAWRANPLPECLARRIQGLNASAECRLVALVHQRMRERQSPLSARPSLPFGRVAFLRTKLRRLRKALG</sequence>
<comment type="subcellular location">
    <subcellularLocation>
        <location evidence="1">Membrane</location>
        <topology evidence="1">Single-pass membrane protein</topology>
    </subcellularLocation>
</comment>
<dbReference type="InterPro" id="IPR001503">
    <property type="entry name" value="Glyco_trans_10"/>
</dbReference>
<dbReference type="Pfam" id="PF00852">
    <property type="entry name" value="Glyco_transf_10"/>
    <property type="match status" value="1"/>
</dbReference>
<dbReference type="InterPro" id="IPR055270">
    <property type="entry name" value="Glyco_tran_10_C"/>
</dbReference>
<evidence type="ECO:0000259" key="10">
    <source>
        <dbReference type="Pfam" id="PF00852"/>
    </source>
</evidence>